<keyword evidence="4" id="KW-0804">Transcription</keyword>
<dbReference type="InterPro" id="IPR014284">
    <property type="entry name" value="RNA_pol_sigma-70_dom"/>
</dbReference>
<feature type="domain" description="RNA polymerase sigma-70 region 2" evidence="5">
    <location>
        <begin position="14"/>
        <end position="81"/>
    </location>
</feature>
<gene>
    <name evidence="7" type="ORF">AAK873_05620</name>
</gene>
<evidence type="ECO:0000256" key="4">
    <source>
        <dbReference type="ARBA" id="ARBA00023163"/>
    </source>
</evidence>
<name>A0ABV4CX38_9BACT</name>
<dbReference type="Pfam" id="PF08281">
    <property type="entry name" value="Sigma70_r4_2"/>
    <property type="match status" value="1"/>
</dbReference>
<dbReference type="SUPFAM" id="SSF88946">
    <property type="entry name" value="Sigma2 domain of RNA polymerase sigma factors"/>
    <property type="match status" value="1"/>
</dbReference>
<dbReference type="InterPro" id="IPR007627">
    <property type="entry name" value="RNA_pol_sigma70_r2"/>
</dbReference>
<comment type="caution">
    <text evidence="7">The sequence shown here is derived from an EMBL/GenBank/DDBJ whole genome shotgun (WGS) entry which is preliminary data.</text>
</comment>
<proteinExistence type="inferred from homology"/>
<reference evidence="7 8" key="1">
    <citation type="submission" date="2024-03" db="EMBL/GenBank/DDBJ databases">
        <title>Mouse gut bacterial collection (mGBC) of GemPharmatech.</title>
        <authorList>
            <person name="He Y."/>
            <person name="Dong L."/>
            <person name="Wu D."/>
            <person name="Gao X."/>
            <person name="Lin Z."/>
        </authorList>
    </citation>
    <scope>NUCLEOTIDE SEQUENCE [LARGE SCALE GENOMIC DNA]</scope>
    <source>
        <strain evidence="7 8">54-13</strain>
    </source>
</reference>
<organism evidence="7 8">
    <name type="scientific">Heminiphilus faecis</name>
    <dbReference type="NCBI Taxonomy" id="2601703"/>
    <lineage>
        <taxon>Bacteria</taxon>
        <taxon>Pseudomonadati</taxon>
        <taxon>Bacteroidota</taxon>
        <taxon>Bacteroidia</taxon>
        <taxon>Bacteroidales</taxon>
        <taxon>Muribaculaceae</taxon>
        <taxon>Heminiphilus</taxon>
    </lineage>
</organism>
<keyword evidence="2" id="KW-0805">Transcription regulation</keyword>
<dbReference type="InterPro" id="IPR013249">
    <property type="entry name" value="RNA_pol_sigma70_r4_t2"/>
</dbReference>
<dbReference type="SUPFAM" id="SSF88659">
    <property type="entry name" value="Sigma3 and sigma4 domains of RNA polymerase sigma factors"/>
    <property type="match status" value="1"/>
</dbReference>
<evidence type="ECO:0000259" key="6">
    <source>
        <dbReference type="Pfam" id="PF08281"/>
    </source>
</evidence>
<comment type="similarity">
    <text evidence="1">Belongs to the sigma-70 factor family. ECF subfamily.</text>
</comment>
<dbReference type="Gene3D" id="1.10.10.10">
    <property type="entry name" value="Winged helix-like DNA-binding domain superfamily/Winged helix DNA-binding domain"/>
    <property type="match status" value="1"/>
</dbReference>
<accession>A0ABV4CX38</accession>
<keyword evidence="3" id="KW-0731">Sigma factor</keyword>
<sequence length="163" mass="19054">MPSIENKDSAFDSLISMHGSTISKVCYFYAIDTDDFNDLRQEALINLWRGLDRFRGEAEMSTWVYRICLNTCVSYFRSNKKRRLSVPVDECPQLIADDTDKSSMLKEMYNLINRLGPTDKALILMWLDNYDYETIAEVMGIPRNTVASRLRRIKERLVKYSNQ</sequence>
<evidence type="ECO:0000313" key="8">
    <source>
        <dbReference type="Proteomes" id="UP001565200"/>
    </source>
</evidence>
<dbReference type="Pfam" id="PF04542">
    <property type="entry name" value="Sigma70_r2"/>
    <property type="match status" value="1"/>
</dbReference>
<feature type="domain" description="RNA polymerase sigma factor 70 region 4 type 2" evidence="6">
    <location>
        <begin position="107"/>
        <end position="157"/>
    </location>
</feature>
<evidence type="ECO:0000259" key="5">
    <source>
        <dbReference type="Pfam" id="PF04542"/>
    </source>
</evidence>
<dbReference type="Proteomes" id="UP001565200">
    <property type="component" value="Unassembled WGS sequence"/>
</dbReference>
<dbReference type="PANTHER" id="PTHR43133">
    <property type="entry name" value="RNA POLYMERASE ECF-TYPE SIGMA FACTO"/>
    <property type="match status" value="1"/>
</dbReference>
<dbReference type="Gene3D" id="1.10.1740.10">
    <property type="match status" value="1"/>
</dbReference>
<protein>
    <submittedName>
        <fullName evidence="7">Sigma-70 family RNA polymerase sigma factor</fullName>
    </submittedName>
</protein>
<evidence type="ECO:0000256" key="3">
    <source>
        <dbReference type="ARBA" id="ARBA00023082"/>
    </source>
</evidence>
<dbReference type="RefSeq" id="WP_121698543.1">
    <property type="nucleotide sequence ID" value="NZ_JBCLPP010000012.1"/>
</dbReference>
<dbReference type="InterPro" id="IPR013325">
    <property type="entry name" value="RNA_pol_sigma_r2"/>
</dbReference>
<dbReference type="InterPro" id="IPR013324">
    <property type="entry name" value="RNA_pol_sigma_r3/r4-like"/>
</dbReference>
<evidence type="ECO:0000256" key="2">
    <source>
        <dbReference type="ARBA" id="ARBA00023015"/>
    </source>
</evidence>
<evidence type="ECO:0000313" key="7">
    <source>
        <dbReference type="EMBL" id="MEY8245095.1"/>
    </source>
</evidence>
<dbReference type="EMBL" id="JBCLPP010000012">
    <property type="protein sequence ID" value="MEY8245095.1"/>
    <property type="molecule type" value="Genomic_DNA"/>
</dbReference>
<dbReference type="NCBIfam" id="TIGR02937">
    <property type="entry name" value="sigma70-ECF"/>
    <property type="match status" value="1"/>
</dbReference>
<dbReference type="PANTHER" id="PTHR43133:SF45">
    <property type="entry name" value="RNA POLYMERASE ECF-TYPE SIGMA FACTOR"/>
    <property type="match status" value="1"/>
</dbReference>
<evidence type="ECO:0000256" key="1">
    <source>
        <dbReference type="ARBA" id="ARBA00010641"/>
    </source>
</evidence>
<dbReference type="InterPro" id="IPR039425">
    <property type="entry name" value="RNA_pol_sigma-70-like"/>
</dbReference>
<dbReference type="InterPro" id="IPR036388">
    <property type="entry name" value="WH-like_DNA-bd_sf"/>
</dbReference>
<keyword evidence="8" id="KW-1185">Reference proteome</keyword>